<reference evidence="1" key="1">
    <citation type="submission" date="2018-05" db="EMBL/GenBank/DDBJ databases">
        <authorList>
            <person name="Lanie J.A."/>
            <person name="Ng W.-L."/>
            <person name="Kazmierczak K.M."/>
            <person name="Andrzejewski T.M."/>
            <person name="Davidsen T.M."/>
            <person name="Wayne K.J."/>
            <person name="Tettelin H."/>
            <person name="Glass J.I."/>
            <person name="Rusch D."/>
            <person name="Podicherti R."/>
            <person name="Tsui H.-C.T."/>
            <person name="Winkler M.E."/>
        </authorList>
    </citation>
    <scope>NUCLEOTIDE SEQUENCE</scope>
</reference>
<accession>A0A382G9U4</accession>
<proteinExistence type="predicted"/>
<dbReference type="AlphaFoldDB" id="A0A382G9U4"/>
<feature type="non-terminal residue" evidence="1">
    <location>
        <position position="147"/>
    </location>
</feature>
<name>A0A382G9U4_9ZZZZ</name>
<dbReference type="InterPro" id="IPR029062">
    <property type="entry name" value="Class_I_gatase-like"/>
</dbReference>
<protein>
    <recommendedName>
        <fullName evidence="2">ThuA-like domain-containing protein</fullName>
    </recommendedName>
</protein>
<dbReference type="EMBL" id="UINC01054384">
    <property type="protein sequence ID" value="SVB72026.1"/>
    <property type="molecule type" value="Genomic_DNA"/>
</dbReference>
<evidence type="ECO:0008006" key="2">
    <source>
        <dbReference type="Google" id="ProtNLM"/>
    </source>
</evidence>
<dbReference type="SUPFAM" id="SSF52317">
    <property type="entry name" value="Class I glutamine amidotransferase-like"/>
    <property type="match status" value="1"/>
</dbReference>
<gene>
    <name evidence="1" type="ORF">METZ01_LOCUS224880</name>
</gene>
<evidence type="ECO:0000313" key="1">
    <source>
        <dbReference type="EMBL" id="SVB72026.1"/>
    </source>
</evidence>
<sequence length="147" mass="15617">MAGITAGELTAADKKPLRALLITGGCCHDYATQKDLLKAGLEARLNIVVDHVHSPDKSTNPPLAIYGNADYAKGYDVVIHDECAAAQTDPKIIAGVLAPHRSGIPGVNLHCAMHSYRFGDFRKPVKAGAANAKWFEYIGLQSTGHGP</sequence>
<organism evidence="1">
    <name type="scientific">marine metagenome</name>
    <dbReference type="NCBI Taxonomy" id="408172"/>
    <lineage>
        <taxon>unclassified sequences</taxon>
        <taxon>metagenomes</taxon>
        <taxon>ecological metagenomes</taxon>
    </lineage>
</organism>
<dbReference type="Gene3D" id="3.40.50.880">
    <property type="match status" value="1"/>
</dbReference>